<dbReference type="Proteomes" id="UP000093199">
    <property type="component" value="Unassembled WGS sequence"/>
</dbReference>
<comment type="caution">
    <text evidence="2">The sequence shown here is derived from an EMBL/GenBank/DDBJ whole genome shotgun (WGS) entry which is preliminary data.</text>
</comment>
<evidence type="ECO:0000259" key="1">
    <source>
        <dbReference type="Pfam" id="PF13529"/>
    </source>
</evidence>
<sequence length="181" mass="20840">MRTLLSVDGYSQYDRHVNPKFQPSACGPTTAYVITNYLFGKDAVNKSVDDFYRMLGGTKIGLFTWRFVRHMRRYLGPDWTVSTCSLDEALAEIEAGRPVALKFDKYFSCQFKKKPLYAYHWVPLIGFDKTNELKLFIHDNGGRNRQSRVRSFYYADNASVLTFVRITPNATAPLMNEHASQ</sequence>
<dbReference type="RefSeq" id="WP_066544802.1">
    <property type="nucleotide sequence ID" value="NZ_MASJ01000012.1"/>
</dbReference>
<organism evidence="2 3">
    <name type="scientific">Caryophanon tenue</name>
    <dbReference type="NCBI Taxonomy" id="33978"/>
    <lineage>
        <taxon>Bacteria</taxon>
        <taxon>Bacillati</taxon>
        <taxon>Bacillota</taxon>
        <taxon>Bacilli</taxon>
        <taxon>Bacillales</taxon>
        <taxon>Caryophanaceae</taxon>
        <taxon>Caryophanon</taxon>
    </lineage>
</organism>
<protein>
    <recommendedName>
        <fullName evidence="1">Peptidase C39-like domain-containing protein</fullName>
    </recommendedName>
</protein>
<dbReference type="Pfam" id="PF13529">
    <property type="entry name" value="Peptidase_C39_2"/>
    <property type="match status" value="1"/>
</dbReference>
<evidence type="ECO:0000313" key="2">
    <source>
        <dbReference type="EMBL" id="OCS85623.1"/>
    </source>
</evidence>
<proteinExistence type="predicted"/>
<dbReference type="EMBL" id="MASJ01000012">
    <property type="protein sequence ID" value="OCS85623.1"/>
    <property type="molecule type" value="Genomic_DNA"/>
</dbReference>
<reference evidence="2 3" key="1">
    <citation type="submission" date="2016-07" db="EMBL/GenBank/DDBJ databases">
        <title>Caryophanon tenue genome sequencing.</title>
        <authorList>
            <person name="Verma A."/>
            <person name="Pal Y."/>
            <person name="Krishnamurthi S."/>
        </authorList>
    </citation>
    <scope>NUCLEOTIDE SEQUENCE [LARGE SCALE GENOMIC DNA]</scope>
    <source>
        <strain evidence="2 3">DSM 14152</strain>
    </source>
</reference>
<dbReference type="Gene3D" id="3.90.70.10">
    <property type="entry name" value="Cysteine proteinases"/>
    <property type="match status" value="1"/>
</dbReference>
<evidence type="ECO:0000313" key="3">
    <source>
        <dbReference type="Proteomes" id="UP000093199"/>
    </source>
</evidence>
<accession>A0A1C0YET1</accession>
<gene>
    <name evidence="2" type="ORF">A6M13_02890</name>
</gene>
<dbReference type="OrthoDB" id="2435874at2"/>
<dbReference type="AlphaFoldDB" id="A0A1C0YET1"/>
<name>A0A1C0YET1_9BACL</name>
<feature type="domain" description="Peptidase C39-like" evidence="1">
    <location>
        <begin position="6"/>
        <end position="138"/>
    </location>
</feature>
<dbReference type="InterPro" id="IPR039564">
    <property type="entry name" value="Peptidase_C39-like"/>
</dbReference>
<keyword evidence="3" id="KW-1185">Reference proteome</keyword>